<dbReference type="InterPro" id="IPR045670">
    <property type="entry name" value="DUF5916"/>
</dbReference>
<dbReference type="Gene3D" id="2.60.40.1190">
    <property type="match status" value="1"/>
</dbReference>
<organism evidence="3 4">
    <name type="scientific">Candidatus Saccharicenans subterraneus</name>
    <dbReference type="NCBI Taxonomy" id="2508984"/>
    <lineage>
        <taxon>Bacteria</taxon>
        <taxon>Candidatus Aminicenantota</taxon>
        <taxon>Candidatus Aminicenantia</taxon>
        <taxon>Candidatus Aminicenantales</taxon>
        <taxon>Candidatus Saccharicenantaceae</taxon>
        <taxon>Candidatus Saccharicenans</taxon>
    </lineage>
</organism>
<dbReference type="GO" id="GO:0030246">
    <property type="term" value="F:carbohydrate binding"/>
    <property type="evidence" value="ECO:0007669"/>
    <property type="project" value="InterPro"/>
</dbReference>
<evidence type="ECO:0000313" key="3">
    <source>
        <dbReference type="EMBL" id="RFT16176.1"/>
    </source>
</evidence>
<proteinExistence type="predicted"/>
<reference evidence="3 4" key="1">
    <citation type="submission" date="2018-08" db="EMBL/GenBank/DDBJ databases">
        <title>Genome analysis of the thermophilic bacterium of the candidate phylum Aminicenantes from deep subsurface aquifer revealed its physiology and ecological role.</title>
        <authorList>
            <person name="Kadnikov V.V."/>
            <person name="Mardanov A.V."/>
            <person name="Beletsky A.V."/>
            <person name="Karnachuk O.V."/>
            <person name="Ravin N.V."/>
        </authorList>
    </citation>
    <scope>NUCLEOTIDE SEQUENCE [LARGE SCALE GENOMIC DNA]</scope>
    <source>
        <strain evidence="3">BY38</strain>
    </source>
</reference>
<comment type="caution">
    <text evidence="3">The sequence shown here is derived from an EMBL/GenBank/DDBJ whole genome shotgun (WGS) entry which is preliminary data.</text>
</comment>
<sequence length="710" mass="82958">MVILPLPFLAQATAQDQGEKLTIPRLSHPPKIDGVLDEVYEREALKIEDFVQLSPKENGQPTEKTVAYLGYDEKSLYLAFRCFDSQPKKIRCSVTSRDNCMEDDWVIIFLDTFGEKRRAFTFVLNPIGVQADFMRMEEGGNDNMDDSWDTFFISDGKMDDRGYTVEAAIPFKSIRFPDEDPKTWNIVLGRNLPRTGEIIIWPRYSRTIPGLLSQGRPFILTGNLEKGKNLEIMPVVTSAKTEGQKIDVQPGLNLKYGANSNLTLDLTANPDFSQVEADVPQIDLNLRYALYYQEKRPFFLEGMEIFRYPAIEMVYTRRIIDPLFGARVTGKTGRFTYGLLTAYDQKPTESLWDVHNGGGEETVDRNALFNIFRVKADVFDQSYVGFTLADKEITGGAWNRVAGIDGMWRFKDRFFFSFQALASDTKNEERNTALAPALYSEFYYYTRLRKKLHWGIGGYFQAMHPDFEASSGFVNRVDYRLTGLFTFFNLYTDKKYLNQVDLNLQVAQRDSYRGDIVQDRWFRARLQFRLTEFNRIFLFLTRSMERYADIDFNKTTFYLEGQTTFLSWLPLNFYFQTGHSINYDPEDPFLGYSNIYGLFLTLKPEKRLQLGLDINWQTYWREWGGEKLWDYLVIRQKTTFQISKTLSIRTIVDYNDYYKKIFGSLLVSWVLRPGTLFYLGADSNYLRDEFGHYGRTNYGVFMKFSYWWRI</sequence>
<dbReference type="CDD" id="cd09618">
    <property type="entry name" value="CBM9_like_2"/>
    <property type="match status" value="1"/>
</dbReference>
<dbReference type="InterPro" id="IPR010502">
    <property type="entry name" value="Carb-bd_dom_fam9"/>
</dbReference>
<dbReference type="AlphaFoldDB" id="A0A3E2BNG3"/>
<dbReference type="Proteomes" id="UP000257323">
    <property type="component" value="Unassembled WGS sequence"/>
</dbReference>
<dbReference type="EMBL" id="QUAH01000004">
    <property type="protein sequence ID" value="RFT16176.1"/>
    <property type="molecule type" value="Genomic_DNA"/>
</dbReference>
<dbReference type="Pfam" id="PF19313">
    <property type="entry name" value="DUF5916"/>
    <property type="match status" value="1"/>
</dbReference>
<evidence type="ECO:0000259" key="2">
    <source>
        <dbReference type="Pfam" id="PF19313"/>
    </source>
</evidence>
<name>A0A3E2BNG3_9BACT</name>
<feature type="domain" description="DUF5916" evidence="2">
    <location>
        <begin position="238"/>
        <end position="319"/>
    </location>
</feature>
<dbReference type="GO" id="GO:0004553">
    <property type="term" value="F:hydrolase activity, hydrolyzing O-glycosyl compounds"/>
    <property type="evidence" value="ECO:0007669"/>
    <property type="project" value="InterPro"/>
</dbReference>
<accession>A0A3E2BNG3</accession>
<dbReference type="GO" id="GO:0016052">
    <property type="term" value="P:carbohydrate catabolic process"/>
    <property type="evidence" value="ECO:0007669"/>
    <property type="project" value="InterPro"/>
</dbReference>
<evidence type="ECO:0000313" key="4">
    <source>
        <dbReference type="Proteomes" id="UP000257323"/>
    </source>
</evidence>
<dbReference type="Pfam" id="PF06452">
    <property type="entry name" value="CBM9_1"/>
    <property type="match status" value="1"/>
</dbReference>
<dbReference type="SUPFAM" id="SSF49344">
    <property type="entry name" value="CBD9-like"/>
    <property type="match status" value="1"/>
</dbReference>
<protein>
    <submittedName>
        <fullName evidence="3">Uncharacterized protein</fullName>
    </submittedName>
</protein>
<feature type="domain" description="Carbohydrate-binding" evidence="1">
    <location>
        <begin position="32"/>
        <end position="179"/>
    </location>
</feature>
<gene>
    <name evidence="3" type="ORF">OP8BY_1780</name>
</gene>
<evidence type="ECO:0000259" key="1">
    <source>
        <dbReference type="Pfam" id="PF06452"/>
    </source>
</evidence>